<organism evidence="4 5">
    <name type="scientific">Colletotrichum asianum</name>
    <dbReference type="NCBI Taxonomy" id="702518"/>
    <lineage>
        <taxon>Eukaryota</taxon>
        <taxon>Fungi</taxon>
        <taxon>Dikarya</taxon>
        <taxon>Ascomycota</taxon>
        <taxon>Pezizomycotina</taxon>
        <taxon>Sordariomycetes</taxon>
        <taxon>Hypocreomycetidae</taxon>
        <taxon>Glomerellales</taxon>
        <taxon>Glomerellaceae</taxon>
        <taxon>Colletotrichum</taxon>
        <taxon>Colletotrichum gloeosporioides species complex</taxon>
    </lineage>
</organism>
<comment type="similarity">
    <text evidence="1">Belongs to the short-chain dehydrogenases/reductases (SDR) family.</text>
</comment>
<evidence type="ECO:0000256" key="1">
    <source>
        <dbReference type="ARBA" id="ARBA00006484"/>
    </source>
</evidence>
<evidence type="ECO:0000313" key="5">
    <source>
        <dbReference type="Proteomes" id="UP000434172"/>
    </source>
</evidence>
<dbReference type="OrthoDB" id="191139at2759"/>
<dbReference type="InterPro" id="IPR036291">
    <property type="entry name" value="NAD(P)-bd_dom_sf"/>
</dbReference>
<proteinExistence type="inferred from homology"/>
<dbReference type="Gene3D" id="3.40.50.720">
    <property type="entry name" value="NAD(P)-binding Rossmann-like Domain"/>
    <property type="match status" value="1"/>
</dbReference>
<protein>
    <submittedName>
        <fullName evidence="4">Short-chain dehydrogenase reductase</fullName>
    </submittedName>
</protein>
<keyword evidence="3" id="KW-0560">Oxidoreductase</keyword>
<dbReference type="Proteomes" id="UP000434172">
    <property type="component" value="Unassembled WGS sequence"/>
</dbReference>
<dbReference type="Pfam" id="PF00106">
    <property type="entry name" value="adh_short"/>
    <property type="match status" value="1"/>
</dbReference>
<dbReference type="PANTHER" id="PTHR24320:SF282">
    <property type="entry name" value="WW DOMAIN-CONTAINING OXIDOREDUCTASE"/>
    <property type="match status" value="1"/>
</dbReference>
<name>A0A8H3WHB6_9PEZI</name>
<sequence>MPHSNITWSPEKDIKSLKGKSILITGGSNGLGRQSALDLARHQPTEIWLAARSASRAEAVIDEIKRLDPSVSVKFLPLDLNSFSSIREAARIFLASATRLDILLLNAGVMNVPLGSVTEEGYEMHFGTNHVGHALLVKLLASLLRQTAQSSEVRVVLVSSVAHKFGPSGGLQFDSFKPKTGNSGLSPNALYGQSKLANLLFAREMARRCPEWTTVSIHPGTVKTDLQGSESGPFLIKAFQAIVVPLIGVSVEEGAKNQLWAATADGVLNGEYYVPIGIPGKGSALSKDEVLARKLWDWTEAELRGIEP</sequence>
<comment type="caution">
    <text evidence="4">The sequence shown here is derived from an EMBL/GenBank/DDBJ whole genome shotgun (WGS) entry which is preliminary data.</text>
</comment>
<gene>
    <name evidence="4" type="ORF">GQ607_008041</name>
</gene>
<reference evidence="4 5" key="1">
    <citation type="submission" date="2019-12" db="EMBL/GenBank/DDBJ databases">
        <title>A genome sequence resource for the geographically widespread anthracnose pathogen Colletotrichum asianum.</title>
        <authorList>
            <person name="Meng Y."/>
        </authorList>
    </citation>
    <scope>NUCLEOTIDE SEQUENCE [LARGE SCALE GENOMIC DNA]</scope>
    <source>
        <strain evidence="4 5">ICMP 18580</strain>
    </source>
</reference>
<dbReference type="SUPFAM" id="SSF51735">
    <property type="entry name" value="NAD(P)-binding Rossmann-fold domains"/>
    <property type="match status" value="1"/>
</dbReference>
<dbReference type="PANTHER" id="PTHR24320">
    <property type="entry name" value="RETINOL DEHYDROGENASE"/>
    <property type="match status" value="1"/>
</dbReference>
<dbReference type="PRINTS" id="PR00081">
    <property type="entry name" value="GDHRDH"/>
</dbReference>
<dbReference type="AlphaFoldDB" id="A0A8H3WHB6"/>
<keyword evidence="5" id="KW-1185">Reference proteome</keyword>
<dbReference type="InterPro" id="IPR002347">
    <property type="entry name" value="SDR_fam"/>
</dbReference>
<dbReference type="GO" id="GO:0016491">
    <property type="term" value="F:oxidoreductase activity"/>
    <property type="evidence" value="ECO:0007669"/>
    <property type="project" value="UniProtKB-KW"/>
</dbReference>
<keyword evidence="2" id="KW-0521">NADP</keyword>
<dbReference type="EMBL" id="WOWK01000042">
    <property type="protein sequence ID" value="KAF0324602.1"/>
    <property type="molecule type" value="Genomic_DNA"/>
</dbReference>
<evidence type="ECO:0000256" key="3">
    <source>
        <dbReference type="ARBA" id="ARBA00023002"/>
    </source>
</evidence>
<evidence type="ECO:0000256" key="2">
    <source>
        <dbReference type="ARBA" id="ARBA00022857"/>
    </source>
</evidence>
<accession>A0A8H3WHB6</accession>
<evidence type="ECO:0000313" key="4">
    <source>
        <dbReference type="EMBL" id="KAF0324602.1"/>
    </source>
</evidence>